<comment type="caution">
    <text evidence="2">The sequence shown here is derived from an EMBL/GenBank/DDBJ whole genome shotgun (WGS) entry which is preliminary data.</text>
</comment>
<gene>
    <name evidence="2" type="ORF">ROHU_000458</name>
</gene>
<reference evidence="2 3" key="1">
    <citation type="submission" date="2018-03" db="EMBL/GenBank/DDBJ databases">
        <title>Draft genome sequence of Rohu Carp (Labeo rohita).</title>
        <authorList>
            <person name="Das P."/>
            <person name="Kushwaha B."/>
            <person name="Joshi C.G."/>
            <person name="Kumar D."/>
            <person name="Nagpure N.S."/>
            <person name="Sahoo L."/>
            <person name="Das S.P."/>
            <person name="Bit A."/>
            <person name="Patnaik S."/>
            <person name="Meher P.K."/>
            <person name="Jayasankar P."/>
            <person name="Koringa P.G."/>
            <person name="Patel N.V."/>
            <person name="Hinsu A.T."/>
            <person name="Kumar R."/>
            <person name="Pandey M."/>
            <person name="Agarwal S."/>
            <person name="Srivastava S."/>
            <person name="Singh M."/>
            <person name="Iquebal M.A."/>
            <person name="Jaiswal S."/>
            <person name="Angadi U.B."/>
            <person name="Kumar N."/>
            <person name="Raza M."/>
            <person name="Shah T.M."/>
            <person name="Rai A."/>
            <person name="Jena J.K."/>
        </authorList>
    </citation>
    <scope>NUCLEOTIDE SEQUENCE [LARGE SCALE GENOMIC DNA]</scope>
    <source>
        <strain evidence="2">DASCIFA01</strain>
        <tissue evidence="2">Testis</tissue>
    </source>
</reference>
<accession>A0A498P5F2</accession>
<evidence type="ECO:0000256" key="1">
    <source>
        <dbReference type="SAM" id="MobiDB-lite"/>
    </source>
</evidence>
<feature type="compositionally biased region" description="Basic and acidic residues" evidence="1">
    <location>
        <begin position="57"/>
        <end position="81"/>
    </location>
</feature>
<feature type="region of interest" description="Disordered" evidence="1">
    <location>
        <begin position="56"/>
        <end position="81"/>
    </location>
</feature>
<dbReference type="EMBL" id="QBIY01003010">
    <property type="protein sequence ID" value="RXN39156.1"/>
    <property type="molecule type" value="Genomic_DNA"/>
</dbReference>
<dbReference type="AlphaFoldDB" id="A0A498P5F2"/>
<evidence type="ECO:0000313" key="3">
    <source>
        <dbReference type="Proteomes" id="UP000290572"/>
    </source>
</evidence>
<evidence type="ECO:0000313" key="2">
    <source>
        <dbReference type="EMBL" id="RXN39156.1"/>
    </source>
</evidence>
<sequence length="81" mass="9297">MTVGCLLFQREEFTRDPTLLRKVCVAVREGVTVENCCDLFTAVNRLSGDPTEVDVITEDHTNQEEVEESREGRRRNELRKG</sequence>
<proteinExistence type="predicted"/>
<name>A0A498P5F2_LABRO</name>
<dbReference type="Proteomes" id="UP000290572">
    <property type="component" value="Unassembled WGS sequence"/>
</dbReference>
<protein>
    <submittedName>
        <fullName evidence="2">BTB POZ domain-containing 8-like isoform X3</fullName>
    </submittedName>
</protein>
<dbReference type="STRING" id="84645.A0A498P5F2"/>
<organism evidence="2 3">
    <name type="scientific">Labeo rohita</name>
    <name type="common">Indian major carp</name>
    <name type="synonym">Cyprinus rohita</name>
    <dbReference type="NCBI Taxonomy" id="84645"/>
    <lineage>
        <taxon>Eukaryota</taxon>
        <taxon>Metazoa</taxon>
        <taxon>Chordata</taxon>
        <taxon>Craniata</taxon>
        <taxon>Vertebrata</taxon>
        <taxon>Euteleostomi</taxon>
        <taxon>Actinopterygii</taxon>
        <taxon>Neopterygii</taxon>
        <taxon>Teleostei</taxon>
        <taxon>Ostariophysi</taxon>
        <taxon>Cypriniformes</taxon>
        <taxon>Cyprinidae</taxon>
        <taxon>Labeoninae</taxon>
        <taxon>Labeonini</taxon>
        <taxon>Labeo</taxon>
    </lineage>
</organism>
<keyword evidence="3" id="KW-1185">Reference proteome</keyword>